<feature type="region of interest" description="Disordered" evidence="1">
    <location>
        <begin position="1"/>
        <end position="22"/>
    </location>
</feature>
<gene>
    <name evidence="3" type="ORF">MW290_01355</name>
</gene>
<evidence type="ECO:0000259" key="2">
    <source>
        <dbReference type="Pfam" id="PF04575"/>
    </source>
</evidence>
<dbReference type="Proteomes" id="UP001056201">
    <property type="component" value="Chromosome 1"/>
</dbReference>
<accession>A0ABY4S7T2</accession>
<dbReference type="InterPro" id="IPR011990">
    <property type="entry name" value="TPR-like_helical_dom_sf"/>
</dbReference>
<keyword evidence="4" id="KW-1185">Reference proteome</keyword>
<dbReference type="RefSeq" id="WP_250195569.1">
    <property type="nucleotide sequence ID" value="NZ_CP097635.1"/>
</dbReference>
<evidence type="ECO:0000256" key="1">
    <source>
        <dbReference type="SAM" id="MobiDB-lite"/>
    </source>
</evidence>
<sequence>MAVLGAGATAAHAATPAPPATTSPQLEALLAQEAQQAGNPDFDYALGVAALDAGHLSRAIFALERVVAVQPGNGPARAELARAYLAAGDVARGREELMLVRRSELPPEAAQAIDRVLGALDASHSADRQRRINGYVEASLARDSNVNSATNAGQFALPAFGGLLFTMAPEARQRSDTVLGAAAGASAQVPLSADWDLVAGANLRATSPRQVHEMQTTVADFSLGATHLGEDRSQTLAWQSTGAWLDGGRYRTAHGVAAQWQQQLDRSTQGNVFAQLSRQSYAGQAERNTDRGVLGLALARSFGEGQRLAYGSVYRVRERPRDGANGGLNDHHGHQGYGARLGAEQALGPATLFVEWQVERRHYGGTEPLFDVRRHDHQSDWLAGLRWSIGRQWQLLPQLRRTIARSNVVLYDYQRTVVQVAVRREF</sequence>
<feature type="domain" description="Surface lipoprotein assembly modifier C-terminal" evidence="2">
    <location>
        <begin position="135"/>
        <end position="426"/>
    </location>
</feature>
<proteinExistence type="predicted"/>
<dbReference type="InterPro" id="IPR007655">
    <property type="entry name" value="Slam_C"/>
</dbReference>
<name>A0ABY4S7T2_AQUTE</name>
<keyword evidence="3" id="KW-0449">Lipoprotein</keyword>
<dbReference type="SUPFAM" id="SSF48452">
    <property type="entry name" value="TPR-like"/>
    <property type="match status" value="1"/>
</dbReference>
<protein>
    <submittedName>
        <fullName evidence="3">Surface lipoprotein assembly modifier</fullName>
    </submittedName>
</protein>
<reference evidence="3" key="1">
    <citation type="submission" date="2022-05" db="EMBL/GenBank/DDBJ databases">
        <title>An RpoN-dependent PEP-CTERM gene is involved in floc formation of an Aquincola tertiaricarbonis strain.</title>
        <authorList>
            <person name="Qiu D."/>
            <person name="Xia M."/>
        </authorList>
    </citation>
    <scope>NUCLEOTIDE SEQUENCE</scope>
    <source>
        <strain evidence="3">RN12</strain>
    </source>
</reference>
<feature type="compositionally biased region" description="Low complexity" evidence="1">
    <location>
        <begin position="1"/>
        <end position="15"/>
    </location>
</feature>
<evidence type="ECO:0000313" key="4">
    <source>
        <dbReference type="Proteomes" id="UP001056201"/>
    </source>
</evidence>
<evidence type="ECO:0000313" key="3">
    <source>
        <dbReference type="EMBL" id="URI07304.1"/>
    </source>
</evidence>
<dbReference type="EMBL" id="CP097635">
    <property type="protein sequence ID" value="URI07304.1"/>
    <property type="molecule type" value="Genomic_DNA"/>
</dbReference>
<dbReference type="Gene3D" id="1.25.40.10">
    <property type="entry name" value="Tetratricopeptide repeat domain"/>
    <property type="match status" value="1"/>
</dbReference>
<dbReference type="Pfam" id="PF14559">
    <property type="entry name" value="TPR_19"/>
    <property type="match status" value="1"/>
</dbReference>
<organism evidence="3 4">
    <name type="scientific">Aquincola tertiaricarbonis</name>
    <dbReference type="NCBI Taxonomy" id="391953"/>
    <lineage>
        <taxon>Bacteria</taxon>
        <taxon>Pseudomonadati</taxon>
        <taxon>Pseudomonadota</taxon>
        <taxon>Betaproteobacteria</taxon>
        <taxon>Burkholderiales</taxon>
        <taxon>Sphaerotilaceae</taxon>
        <taxon>Aquincola</taxon>
    </lineage>
</organism>
<dbReference type="Pfam" id="PF04575">
    <property type="entry name" value="SlipAM"/>
    <property type="match status" value="1"/>
</dbReference>